<keyword evidence="1" id="KW-0812">Transmembrane</keyword>
<dbReference type="OrthoDB" id="826661at2"/>
<sequence length="70" mass="8263">MKPKIWNLIVLTVLVITIGSFAFLFRENKHSPELWNIPYVFWTGFLATVFLVLATYLGSRFFPYHDPKEQ</sequence>
<accession>A0A1W2GY37</accession>
<dbReference type="EMBL" id="LT838813">
    <property type="protein sequence ID" value="SMD41563.1"/>
    <property type="molecule type" value="Genomic_DNA"/>
</dbReference>
<gene>
    <name evidence="2" type="ORF">SAMN00777080_0088</name>
</gene>
<name>A0A1W2GY37_9BACT</name>
<evidence type="ECO:0000313" key="3">
    <source>
        <dbReference type="Proteomes" id="UP000192333"/>
    </source>
</evidence>
<dbReference type="STRING" id="758820.SAMN00777080_0088"/>
<evidence type="ECO:0000256" key="1">
    <source>
        <dbReference type="SAM" id="Phobius"/>
    </source>
</evidence>
<protein>
    <submittedName>
        <fullName evidence="2">Uncharacterized protein</fullName>
    </submittedName>
</protein>
<dbReference type="Proteomes" id="UP000192333">
    <property type="component" value="Chromosome I"/>
</dbReference>
<dbReference type="RefSeq" id="WP_084118437.1">
    <property type="nucleotide sequence ID" value="NZ_LT838813.1"/>
</dbReference>
<keyword evidence="1" id="KW-0472">Membrane</keyword>
<keyword evidence="1" id="KW-1133">Transmembrane helix</keyword>
<proteinExistence type="predicted"/>
<feature type="transmembrane region" description="Helical" evidence="1">
    <location>
        <begin position="6"/>
        <end position="25"/>
    </location>
</feature>
<organism evidence="2 3">
    <name type="scientific">Aquiflexum balticum DSM 16537</name>
    <dbReference type="NCBI Taxonomy" id="758820"/>
    <lineage>
        <taxon>Bacteria</taxon>
        <taxon>Pseudomonadati</taxon>
        <taxon>Bacteroidota</taxon>
        <taxon>Cytophagia</taxon>
        <taxon>Cytophagales</taxon>
        <taxon>Cyclobacteriaceae</taxon>
        <taxon>Aquiflexum</taxon>
    </lineage>
</organism>
<dbReference type="AlphaFoldDB" id="A0A1W2GY37"/>
<feature type="transmembrane region" description="Helical" evidence="1">
    <location>
        <begin position="37"/>
        <end position="57"/>
    </location>
</feature>
<evidence type="ECO:0000313" key="2">
    <source>
        <dbReference type="EMBL" id="SMD41563.1"/>
    </source>
</evidence>
<reference evidence="3" key="1">
    <citation type="submission" date="2017-04" db="EMBL/GenBank/DDBJ databases">
        <authorList>
            <person name="Varghese N."/>
            <person name="Submissions S."/>
        </authorList>
    </citation>
    <scope>NUCLEOTIDE SEQUENCE [LARGE SCALE GENOMIC DNA]</scope>
    <source>
        <strain evidence="3">DSM 16537</strain>
    </source>
</reference>
<keyword evidence="3" id="KW-1185">Reference proteome</keyword>